<feature type="chain" id="PRO_5008137732" description="Fibrinogen C-terminal domain-containing protein" evidence="4">
    <location>
        <begin position="20"/>
        <end position="497"/>
    </location>
</feature>
<proteinExistence type="predicted"/>
<dbReference type="InterPro" id="IPR050373">
    <property type="entry name" value="Fibrinogen_C-term_domain"/>
</dbReference>
<evidence type="ECO:0000256" key="2">
    <source>
        <dbReference type="ARBA" id="ARBA00023157"/>
    </source>
</evidence>
<dbReference type="PANTHER" id="PTHR19143">
    <property type="entry name" value="FIBRINOGEN/TENASCIN/ANGIOPOEITIN"/>
    <property type="match status" value="1"/>
</dbReference>
<dbReference type="SMART" id="SM00186">
    <property type="entry name" value="FBG"/>
    <property type="match status" value="1"/>
</dbReference>
<organism evidence="6 7">
    <name type="scientific">Anopheles melas</name>
    <dbReference type="NCBI Taxonomy" id="34690"/>
    <lineage>
        <taxon>Eukaryota</taxon>
        <taxon>Metazoa</taxon>
        <taxon>Ecdysozoa</taxon>
        <taxon>Arthropoda</taxon>
        <taxon>Hexapoda</taxon>
        <taxon>Insecta</taxon>
        <taxon>Pterygota</taxon>
        <taxon>Neoptera</taxon>
        <taxon>Endopterygota</taxon>
        <taxon>Diptera</taxon>
        <taxon>Nematocera</taxon>
        <taxon>Culicoidea</taxon>
        <taxon>Culicidae</taxon>
        <taxon>Anophelinae</taxon>
        <taxon>Anopheles</taxon>
    </lineage>
</organism>
<evidence type="ECO:0000256" key="1">
    <source>
        <dbReference type="ARBA" id="ARBA00022460"/>
    </source>
</evidence>
<evidence type="ECO:0000256" key="3">
    <source>
        <dbReference type="PROSITE-ProRule" id="PRU00497"/>
    </source>
</evidence>
<reference evidence="7" key="1">
    <citation type="submission" date="2014-01" db="EMBL/GenBank/DDBJ databases">
        <title>The Genome Sequence of Anopheles melas CM1001059_A (V2).</title>
        <authorList>
            <consortium name="The Broad Institute Genomics Platform"/>
            <person name="Neafsey D.E."/>
            <person name="Besansky N."/>
            <person name="Howell P."/>
            <person name="Walton C."/>
            <person name="Young S.K."/>
            <person name="Zeng Q."/>
            <person name="Gargeya S."/>
            <person name="Fitzgerald M."/>
            <person name="Haas B."/>
            <person name="Abouelleil A."/>
            <person name="Allen A.W."/>
            <person name="Alvarado L."/>
            <person name="Arachchi H.M."/>
            <person name="Berlin A.M."/>
            <person name="Chapman S.B."/>
            <person name="Gainer-Dewar J."/>
            <person name="Goldberg J."/>
            <person name="Griggs A."/>
            <person name="Gujja S."/>
            <person name="Hansen M."/>
            <person name="Howarth C."/>
            <person name="Imamovic A."/>
            <person name="Ireland A."/>
            <person name="Larimer J."/>
            <person name="McCowan C."/>
            <person name="Murphy C."/>
            <person name="Pearson M."/>
            <person name="Poon T.W."/>
            <person name="Priest M."/>
            <person name="Roberts A."/>
            <person name="Saif S."/>
            <person name="Shea T."/>
            <person name="Sisk P."/>
            <person name="Sykes S."/>
            <person name="Wortman J."/>
            <person name="Nusbaum C."/>
            <person name="Birren B."/>
        </authorList>
    </citation>
    <scope>NUCLEOTIDE SEQUENCE [LARGE SCALE GENOMIC DNA]</scope>
    <source>
        <strain evidence="7">CM1001059</strain>
    </source>
</reference>
<dbReference type="InterPro" id="IPR036056">
    <property type="entry name" value="Fibrinogen-like_C"/>
</dbReference>
<feature type="signal peptide" evidence="4">
    <location>
        <begin position="1"/>
        <end position="19"/>
    </location>
</feature>
<dbReference type="EnsemblMetazoa" id="AMEC013671-RA">
    <property type="protein sequence ID" value="AMEC013671-PA"/>
    <property type="gene ID" value="AMEC013671"/>
</dbReference>
<dbReference type="PANTHER" id="PTHR19143:SF327">
    <property type="entry name" value="FI21813P1-RELATED"/>
    <property type="match status" value="1"/>
</dbReference>
<dbReference type="Gene3D" id="3.90.215.10">
    <property type="entry name" value="Gamma Fibrinogen, chain A, domain 1"/>
    <property type="match status" value="1"/>
</dbReference>
<evidence type="ECO:0000313" key="7">
    <source>
        <dbReference type="Proteomes" id="UP000075902"/>
    </source>
</evidence>
<feature type="domain" description="Fibrinogen C-terminal" evidence="5">
    <location>
        <begin position="133"/>
        <end position="357"/>
    </location>
</feature>
<dbReference type="GO" id="GO:0005615">
    <property type="term" value="C:extracellular space"/>
    <property type="evidence" value="ECO:0007669"/>
    <property type="project" value="TreeGrafter"/>
</dbReference>
<keyword evidence="2" id="KW-1015">Disulfide bond</keyword>
<dbReference type="PROSITE" id="PS00233">
    <property type="entry name" value="CHIT_BIND_RR_1"/>
    <property type="match status" value="1"/>
</dbReference>
<dbReference type="AlphaFoldDB" id="A0A182U4C3"/>
<keyword evidence="4" id="KW-0732">Signal</keyword>
<dbReference type="InterPro" id="IPR020837">
    <property type="entry name" value="Fibrinogen_CS"/>
</dbReference>
<keyword evidence="1 3" id="KW-0193">Cuticle</keyword>
<dbReference type="InterPro" id="IPR000618">
    <property type="entry name" value="Insect_cuticle"/>
</dbReference>
<dbReference type="PROSITE" id="PS00514">
    <property type="entry name" value="FIBRINOGEN_C_1"/>
    <property type="match status" value="1"/>
</dbReference>
<dbReference type="CDD" id="cd00087">
    <property type="entry name" value="FReD"/>
    <property type="match status" value="1"/>
</dbReference>
<evidence type="ECO:0000256" key="4">
    <source>
        <dbReference type="SAM" id="SignalP"/>
    </source>
</evidence>
<keyword evidence="7" id="KW-1185">Reference proteome</keyword>
<dbReference type="Proteomes" id="UP000075902">
    <property type="component" value="Unassembled WGS sequence"/>
</dbReference>
<sequence>MGSSRGFVICVCVLQLGVAIKGWMNTDMNVGMPLHTVASAAQSTINAAQMELQMIDLKLHIDQSLEYLASKFEIMLERVLLETSAFCERELKHDIFTLISALLTKPKDGMECEDLRDDIKDILHGQQQVVDQLANVSNSREIKVARLEHQLRAAAHGSEEYEHNPDGRENGSFFVRSVSANNRLYGDGWLVFQQRYDGTVDFYRNWTEYRDGFGDLGGEFWLGLEKLHRLLSTGPHYELLVELEDFQGVTAFEHYNDFLIGDESENYALKHLGRGTGTAGDSLVLHKGMNFSTYDHTANDCPSYYHGAWWFLQCYDAHLNGRYLIGKHSYRGGIIWHTFRGSFESLQATRMMLILAAVTVCSVLAAPQKRLGGPLPLGTAESQAVILAQEQNHDPSGAYNYRYETSNGIAAQQTSYDGANAAGEYSYTGPDGVLYRVAYNADTYGFQPQGAHLPVEPPVPDHVLKSLEEIRANPPRDQEFNLAALDAQIARLRATLG</sequence>
<dbReference type="InterPro" id="IPR002181">
    <property type="entry name" value="Fibrinogen_a/b/g_C_dom"/>
</dbReference>
<dbReference type="InterPro" id="IPR014716">
    <property type="entry name" value="Fibrinogen_a/b/g_C_1"/>
</dbReference>
<dbReference type="VEuPathDB" id="VectorBase:AMEC013671"/>
<reference evidence="6" key="2">
    <citation type="submission" date="2020-05" db="UniProtKB">
        <authorList>
            <consortium name="EnsemblMetazoa"/>
        </authorList>
    </citation>
    <scope>IDENTIFICATION</scope>
    <source>
        <strain evidence="6">CM1001059</strain>
    </source>
</reference>
<accession>A0A182U4C3</accession>
<dbReference type="PROSITE" id="PS51155">
    <property type="entry name" value="CHIT_BIND_RR_2"/>
    <property type="match status" value="1"/>
</dbReference>
<dbReference type="SUPFAM" id="SSF56496">
    <property type="entry name" value="Fibrinogen C-terminal domain-like"/>
    <property type="match status" value="1"/>
</dbReference>
<protein>
    <recommendedName>
        <fullName evidence="5">Fibrinogen C-terminal domain-containing protein</fullName>
    </recommendedName>
</protein>
<dbReference type="GO" id="GO:0042302">
    <property type="term" value="F:structural constituent of cuticle"/>
    <property type="evidence" value="ECO:0007669"/>
    <property type="project" value="UniProtKB-UniRule"/>
</dbReference>
<name>A0A182U4C3_9DIPT</name>
<evidence type="ECO:0000313" key="6">
    <source>
        <dbReference type="EnsemblMetazoa" id="AMEC013671-PA"/>
    </source>
</evidence>
<evidence type="ECO:0000259" key="5">
    <source>
        <dbReference type="PROSITE" id="PS51406"/>
    </source>
</evidence>
<dbReference type="STRING" id="34690.A0A182U4C3"/>
<dbReference type="Pfam" id="PF00147">
    <property type="entry name" value="Fibrinogen_C"/>
    <property type="match status" value="1"/>
</dbReference>
<dbReference type="Pfam" id="PF00379">
    <property type="entry name" value="Chitin_bind_4"/>
    <property type="match status" value="1"/>
</dbReference>
<dbReference type="PRINTS" id="PR00947">
    <property type="entry name" value="CUTICLE"/>
</dbReference>
<dbReference type="PROSITE" id="PS51406">
    <property type="entry name" value="FIBRINOGEN_C_2"/>
    <property type="match status" value="1"/>
</dbReference>
<dbReference type="InterPro" id="IPR031311">
    <property type="entry name" value="CHIT_BIND_RR_consensus"/>
</dbReference>